<dbReference type="CDD" id="cd13959">
    <property type="entry name" value="PT_UbiA_COQ2"/>
    <property type="match status" value="1"/>
</dbReference>
<dbReference type="GO" id="GO:0008412">
    <property type="term" value="F:4-hydroxybenzoate polyprenyltransferase activity"/>
    <property type="evidence" value="ECO:0007669"/>
    <property type="project" value="UniProtKB-EC"/>
</dbReference>
<evidence type="ECO:0000313" key="19">
    <source>
        <dbReference type="Proteomes" id="UP001233999"/>
    </source>
</evidence>
<organism evidence="18 19">
    <name type="scientific">Diploptera punctata</name>
    <name type="common">Pacific beetle cockroach</name>
    <dbReference type="NCBI Taxonomy" id="6984"/>
    <lineage>
        <taxon>Eukaryota</taxon>
        <taxon>Metazoa</taxon>
        <taxon>Ecdysozoa</taxon>
        <taxon>Arthropoda</taxon>
        <taxon>Hexapoda</taxon>
        <taxon>Insecta</taxon>
        <taxon>Pterygota</taxon>
        <taxon>Neoptera</taxon>
        <taxon>Polyneoptera</taxon>
        <taxon>Dictyoptera</taxon>
        <taxon>Blattodea</taxon>
        <taxon>Blaberoidea</taxon>
        <taxon>Blaberidae</taxon>
        <taxon>Diplopterinae</taxon>
        <taxon>Diploptera</taxon>
    </lineage>
</organism>
<dbReference type="Gene3D" id="1.10.357.140">
    <property type="entry name" value="UbiA prenyltransferase"/>
    <property type="match status" value="1"/>
</dbReference>
<dbReference type="PANTHER" id="PTHR11048">
    <property type="entry name" value="PRENYLTRANSFERASES"/>
    <property type="match status" value="1"/>
</dbReference>
<dbReference type="InterPro" id="IPR000537">
    <property type="entry name" value="UbiA_prenyltransferase"/>
</dbReference>
<dbReference type="FunFam" id="1.10.357.140:FF:000003">
    <property type="entry name" value="4-hydroxybenzoate polyprenyltransferase, mitochondrial"/>
    <property type="match status" value="1"/>
</dbReference>
<protein>
    <recommendedName>
        <fullName evidence="12">4-hydroxybenzoate polyprenyltransferase</fullName>
        <ecNumber evidence="12">2.5.1.39</ecNumber>
    </recommendedName>
    <alternativeName>
        <fullName evidence="16">Coenzyme Q biosynthesis protein 2</fullName>
    </alternativeName>
</protein>
<gene>
    <name evidence="18" type="ORF">L9F63_000863</name>
</gene>
<proteinExistence type="inferred from homology"/>
<evidence type="ECO:0000256" key="12">
    <source>
        <dbReference type="ARBA" id="ARBA00034524"/>
    </source>
</evidence>
<dbReference type="InterPro" id="IPR030470">
    <property type="entry name" value="UbiA_prenylTrfase_CS"/>
</dbReference>
<feature type="transmembrane region" description="Helical" evidence="17">
    <location>
        <begin position="195"/>
        <end position="213"/>
    </location>
</feature>
<dbReference type="Gene3D" id="1.20.120.1780">
    <property type="entry name" value="UbiA prenyltransferase"/>
    <property type="match status" value="1"/>
</dbReference>
<evidence type="ECO:0000256" key="10">
    <source>
        <dbReference type="ARBA" id="ARBA00023136"/>
    </source>
</evidence>
<dbReference type="InterPro" id="IPR039653">
    <property type="entry name" value="Prenyltransferase"/>
</dbReference>
<evidence type="ECO:0000256" key="4">
    <source>
        <dbReference type="ARBA" id="ARBA00022679"/>
    </source>
</evidence>
<keyword evidence="6 17" id="KW-0812">Transmembrane</keyword>
<evidence type="ECO:0000256" key="1">
    <source>
        <dbReference type="ARBA" id="ARBA00001946"/>
    </source>
</evidence>
<keyword evidence="9 17" id="KW-1133">Transmembrane helix</keyword>
<feature type="transmembrane region" description="Helical" evidence="17">
    <location>
        <begin position="43"/>
        <end position="62"/>
    </location>
</feature>
<feature type="transmembrane region" description="Helical" evidence="17">
    <location>
        <begin position="138"/>
        <end position="156"/>
    </location>
</feature>
<evidence type="ECO:0000256" key="15">
    <source>
        <dbReference type="ARBA" id="ARBA00051182"/>
    </source>
</evidence>
<evidence type="ECO:0000256" key="14">
    <source>
        <dbReference type="ARBA" id="ARBA00050454"/>
    </source>
</evidence>
<feature type="transmembrane region" description="Helical" evidence="17">
    <location>
        <begin position="108"/>
        <end position="132"/>
    </location>
</feature>
<comment type="caution">
    <text evidence="18">The sequence shown here is derived from an EMBL/GenBank/DDBJ whole genome shotgun (WGS) entry which is preliminary data.</text>
</comment>
<comment type="similarity">
    <text evidence="3">Belongs to the UbiA prenyltransferase family.</text>
</comment>
<feature type="transmembrane region" description="Helical" evidence="17">
    <location>
        <begin position="234"/>
        <end position="254"/>
    </location>
</feature>
<accession>A0AAD8AKX6</accession>
<evidence type="ECO:0000313" key="18">
    <source>
        <dbReference type="EMBL" id="KAJ9601025.1"/>
    </source>
</evidence>
<keyword evidence="10 17" id="KW-0472">Membrane</keyword>
<comment type="subcellular location">
    <subcellularLocation>
        <location evidence="2">Membrane</location>
        <topology evidence="2">Multi-pass membrane protein</topology>
    </subcellularLocation>
</comment>
<dbReference type="PANTHER" id="PTHR11048:SF28">
    <property type="entry name" value="4-HYDROXYBENZOATE POLYPRENYLTRANSFERASE, MITOCHONDRIAL"/>
    <property type="match status" value="1"/>
</dbReference>
<keyword evidence="19" id="KW-1185">Reference proteome</keyword>
<dbReference type="EMBL" id="JASPKZ010000038">
    <property type="protein sequence ID" value="KAJ9601025.1"/>
    <property type="molecule type" value="Genomic_DNA"/>
</dbReference>
<sequence>LSMIYTALKLVERKKGSLAAAIVNNSSSELQPYLKLMRIDKPIGSWLLFWPCGWSIAMSAAPGSLPDLQMLALFGLGAFVMRGAGCTINDMWDRDIDDKVSRTKDRPLVSGAISQFQALVFLAGQLSVGLLILLQLNWYSIFLGASSLGLVIIYPLMKRITYWPQLILGMTFNWGALLGWSAIHGSCNWSACLPLYAAGICWTIVYDTIYAHQKSLYYVLLGIKSTAIKFGEKTKLWLSGFGTTMISGLIATGLQCDQTWPYYMSIGLVAAHLANQLYTLDINNPSDCSGKFISNQRVGLILFTGIVVGTLLKSKEKNKQSGESIIVKADSERQLISVMARMSLQKKTELKKMC</sequence>
<feature type="transmembrane region" description="Helical" evidence="17">
    <location>
        <begin position="163"/>
        <end position="183"/>
    </location>
</feature>
<evidence type="ECO:0000256" key="6">
    <source>
        <dbReference type="ARBA" id="ARBA00022692"/>
    </source>
</evidence>
<evidence type="ECO:0000256" key="5">
    <source>
        <dbReference type="ARBA" id="ARBA00022688"/>
    </source>
</evidence>
<evidence type="ECO:0000256" key="9">
    <source>
        <dbReference type="ARBA" id="ARBA00022989"/>
    </source>
</evidence>
<evidence type="ECO:0000256" key="3">
    <source>
        <dbReference type="ARBA" id="ARBA00005985"/>
    </source>
</evidence>
<keyword evidence="4" id="KW-0808">Transferase</keyword>
<keyword evidence="7" id="KW-0496">Mitochondrion</keyword>
<dbReference type="GO" id="GO:0008299">
    <property type="term" value="P:isoprenoid biosynthetic process"/>
    <property type="evidence" value="ECO:0007669"/>
    <property type="project" value="UniProtKB-KW"/>
</dbReference>
<evidence type="ECO:0000256" key="16">
    <source>
        <dbReference type="ARBA" id="ARBA00082604"/>
    </source>
</evidence>
<dbReference type="PROSITE" id="PS00943">
    <property type="entry name" value="UBIA"/>
    <property type="match status" value="1"/>
</dbReference>
<evidence type="ECO:0000256" key="2">
    <source>
        <dbReference type="ARBA" id="ARBA00004141"/>
    </source>
</evidence>
<dbReference type="AlphaFoldDB" id="A0AAD8AKX6"/>
<comment type="catalytic activity">
    <reaction evidence="13">
        <text>all-trans-decaprenyl diphosphate + 4-hydroxybenzoate = 4-hydroxy-3-(all-trans-decaprenyl)benzoate + diphosphate</text>
        <dbReference type="Rhea" id="RHEA:44564"/>
        <dbReference type="ChEBI" id="CHEBI:17879"/>
        <dbReference type="ChEBI" id="CHEBI:33019"/>
        <dbReference type="ChEBI" id="CHEBI:60721"/>
        <dbReference type="ChEBI" id="CHEBI:84503"/>
        <dbReference type="EC" id="2.5.1.39"/>
    </reaction>
    <physiologicalReaction direction="left-to-right" evidence="13">
        <dbReference type="Rhea" id="RHEA:44565"/>
    </physiologicalReaction>
</comment>
<dbReference type="GO" id="GO:0005743">
    <property type="term" value="C:mitochondrial inner membrane"/>
    <property type="evidence" value="ECO:0007669"/>
    <property type="project" value="TreeGrafter"/>
</dbReference>
<evidence type="ECO:0000256" key="11">
    <source>
        <dbReference type="ARBA" id="ARBA00023229"/>
    </source>
</evidence>
<evidence type="ECO:0000256" key="17">
    <source>
        <dbReference type="SAM" id="Phobius"/>
    </source>
</evidence>
<feature type="non-terminal residue" evidence="18">
    <location>
        <position position="1"/>
    </location>
</feature>
<evidence type="ECO:0000256" key="7">
    <source>
        <dbReference type="ARBA" id="ARBA00022792"/>
    </source>
</evidence>
<dbReference type="NCBIfam" id="TIGR01474">
    <property type="entry name" value="ubiA_proteo"/>
    <property type="match status" value="1"/>
</dbReference>
<comment type="cofactor">
    <cofactor evidence="1">
        <name>Mg(2+)</name>
        <dbReference type="ChEBI" id="CHEBI:18420"/>
    </cofactor>
</comment>
<keyword evidence="8" id="KW-0809">Transit peptide</keyword>
<keyword evidence="11" id="KW-0414">Isoprene biosynthesis</keyword>
<comment type="catalytic activity">
    <reaction evidence="14">
        <text>all-trans-nonaprenyl diphosphate + 4-hydroxybenzoate = 4-hydroxy-3-(all-trans-nonaprenyl)benzoate + diphosphate</text>
        <dbReference type="Rhea" id="RHEA:17709"/>
        <dbReference type="ChEBI" id="CHEBI:17879"/>
        <dbReference type="ChEBI" id="CHEBI:33019"/>
        <dbReference type="ChEBI" id="CHEBI:58391"/>
        <dbReference type="ChEBI" id="CHEBI:84502"/>
        <dbReference type="EC" id="2.5.1.39"/>
    </reaction>
    <physiologicalReaction direction="left-to-right" evidence="14">
        <dbReference type="Rhea" id="RHEA:17710"/>
    </physiologicalReaction>
</comment>
<dbReference type="Pfam" id="PF01040">
    <property type="entry name" value="UbiA"/>
    <property type="match status" value="1"/>
</dbReference>
<dbReference type="EC" id="2.5.1.39" evidence="12"/>
<dbReference type="InterPro" id="IPR044878">
    <property type="entry name" value="UbiA_sf"/>
</dbReference>
<reference evidence="18" key="1">
    <citation type="journal article" date="2023" name="IScience">
        <title>Live-bearing cockroach genome reveals convergent evolutionary mechanisms linked to viviparity in insects and beyond.</title>
        <authorList>
            <person name="Fouks B."/>
            <person name="Harrison M.C."/>
            <person name="Mikhailova A.A."/>
            <person name="Marchal E."/>
            <person name="English S."/>
            <person name="Carruthers M."/>
            <person name="Jennings E.C."/>
            <person name="Chiamaka E.L."/>
            <person name="Frigard R.A."/>
            <person name="Pippel M."/>
            <person name="Attardo G.M."/>
            <person name="Benoit J.B."/>
            <person name="Bornberg-Bauer E."/>
            <person name="Tobe S.S."/>
        </authorList>
    </citation>
    <scope>NUCLEOTIDE SEQUENCE</scope>
    <source>
        <strain evidence="18">Stay&amp;Tobe</strain>
    </source>
</reference>
<dbReference type="InterPro" id="IPR006370">
    <property type="entry name" value="HB_polyprenyltransferase-like"/>
</dbReference>
<keyword evidence="7" id="KW-0999">Mitochondrion inner membrane</keyword>
<feature type="non-terminal residue" evidence="18">
    <location>
        <position position="354"/>
    </location>
</feature>
<comment type="catalytic activity">
    <reaction evidence="15">
        <text>an all-trans-polyprenyl diphosphate + 4-hydroxybenzoate = a 4-hydroxy-3-(all-trans-polyprenyl)benzoate + diphosphate</text>
        <dbReference type="Rhea" id="RHEA:44504"/>
        <dbReference type="Rhea" id="RHEA-COMP:9514"/>
        <dbReference type="Rhea" id="RHEA-COMP:9564"/>
        <dbReference type="ChEBI" id="CHEBI:17879"/>
        <dbReference type="ChEBI" id="CHEBI:33019"/>
        <dbReference type="ChEBI" id="CHEBI:58914"/>
        <dbReference type="ChEBI" id="CHEBI:78396"/>
        <dbReference type="EC" id="2.5.1.39"/>
    </reaction>
    <physiologicalReaction direction="left-to-right" evidence="15">
        <dbReference type="Rhea" id="RHEA:44505"/>
    </physiologicalReaction>
</comment>
<keyword evidence="5" id="KW-0831">Ubiquinone biosynthesis</keyword>
<reference evidence="18" key="2">
    <citation type="submission" date="2023-05" db="EMBL/GenBank/DDBJ databases">
        <authorList>
            <person name="Fouks B."/>
        </authorList>
    </citation>
    <scope>NUCLEOTIDE SEQUENCE</scope>
    <source>
        <strain evidence="18">Stay&amp;Tobe</strain>
        <tissue evidence="18">Testes</tissue>
    </source>
</reference>
<dbReference type="HAMAP" id="MF_01635">
    <property type="entry name" value="UbiA"/>
    <property type="match status" value="1"/>
</dbReference>
<evidence type="ECO:0000256" key="13">
    <source>
        <dbReference type="ARBA" id="ARBA00049890"/>
    </source>
</evidence>
<dbReference type="Proteomes" id="UP001233999">
    <property type="component" value="Unassembled WGS sequence"/>
</dbReference>
<dbReference type="FunFam" id="1.20.120.1780:FF:000001">
    <property type="entry name" value="4-hydroxybenzoate octaprenyltransferase"/>
    <property type="match status" value="1"/>
</dbReference>
<name>A0AAD8AKX6_DIPPU</name>
<dbReference type="GO" id="GO:0006744">
    <property type="term" value="P:ubiquinone biosynthetic process"/>
    <property type="evidence" value="ECO:0007669"/>
    <property type="project" value="UniProtKB-KW"/>
</dbReference>
<evidence type="ECO:0000256" key="8">
    <source>
        <dbReference type="ARBA" id="ARBA00022946"/>
    </source>
</evidence>